<dbReference type="InterPro" id="IPR001083">
    <property type="entry name" value="Cu_fist_DNA-bd_dom"/>
</dbReference>
<evidence type="ECO:0000313" key="3">
    <source>
        <dbReference type="EMBL" id="KAK0648448.1"/>
    </source>
</evidence>
<dbReference type="GO" id="GO:0003700">
    <property type="term" value="F:DNA-binding transcription factor activity"/>
    <property type="evidence" value="ECO:0007669"/>
    <property type="project" value="InterPro"/>
</dbReference>
<reference evidence="3" key="1">
    <citation type="submission" date="2023-06" db="EMBL/GenBank/DDBJ databases">
        <title>Genome-scale phylogeny and comparative genomics of the fungal order Sordariales.</title>
        <authorList>
            <consortium name="Lawrence Berkeley National Laboratory"/>
            <person name="Hensen N."/>
            <person name="Bonometti L."/>
            <person name="Westerberg I."/>
            <person name="Brannstrom I.O."/>
            <person name="Guillou S."/>
            <person name="Cros-Aarteil S."/>
            <person name="Calhoun S."/>
            <person name="Haridas S."/>
            <person name="Kuo A."/>
            <person name="Mondo S."/>
            <person name="Pangilinan J."/>
            <person name="Riley R."/>
            <person name="Labutti K."/>
            <person name="Andreopoulos B."/>
            <person name="Lipzen A."/>
            <person name="Chen C."/>
            <person name="Yanf M."/>
            <person name="Daum C."/>
            <person name="Ng V."/>
            <person name="Clum A."/>
            <person name="Steindorff A."/>
            <person name="Ohm R."/>
            <person name="Martin F."/>
            <person name="Silar P."/>
            <person name="Natvig D."/>
            <person name="Lalanne C."/>
            <person name="Gautier V."/>
            <person name="Ament-Velasquez S.L."/>
            <person name="Kruys A."/>
            <person name="Hutchinson M.I."/>
            <person name="Powell A.J."/>
            <person name="Barry K."/>
            <person name="Miller A.N."/>
            <person name="Grigoriev I.V."/>
            <person name="Debuchy R."/>
            <person name="Gladieux P."/>
            <person name="Thoren M.H."/>
            <person name="Johannesson H."/>
        </authorList>
    </citation>
    <scope>NUCLEOTIDE SEQUENCE</scope>
    <source>
        <strain evidence="3">SMH2532-1</strain>
    </source>
</reference>
<dbReference type="GO" id="GO:0005507">
    <property type="term" value="F:copper ion binding"/>
    <property type="evidence" value="ECO:0007669"/>
    <property type="project" value="InterPro"/>
</dbReference>
<proteinExistence type="predicted"/>
<feature type="domain" description="Copper-fist" evidence="2">
    <location>
        <begin position="1"/>
        <end position="31"/>
    </location>
</feature>
<accession>A0AA39Y9D8</accession>
<organism evidence="3 4">
    <name type="scientific">Cercophora newfieldiana</name>
    <dbReference type="NCBI Taxonomy" id="92897"/>
    <lineage>
        <taxon>Eukaryota</taxon>
        <taxon>Fungi</taxon>
        <taxon>Dikarya</taxon>
        <taxon>Ascomycota</taxon>
        <taxon>Pezizomycotina</taxon>
        <taxon>Sordariomycetes</taxon>
        <taxon>Sordariomycetidae</taxon>
        <taxon>Sordariales</taxon>
        <taxon>Lasiosphaeriaceae</taxon>
        <taxon>Cercophora</taxon>
    </lineage>
</organism>
<feature type="region of interest" description="Disordered" evidence="1">
    <location>
        <begin position="224"/>
        <end position="247"/>
    </location>
</feature>
<protein>
    <recommendedName>
        <fullName evidence="2">Copper-fist domain-containing protein</fullName>
    </recommendedName>
</protein>
<dbReference type="SMART" id="SM01090">
    <property type="entry name" value="Copper-fist"/>
    <property type="match status" value="1"/>
</dbReference>
<dbReference type="EMBL" id="JAULSV010000003">
    <property type="protein sequence ID" value="KAK0648448.1"/>
    <property type="molecule type" value="Genomic_DNA"/>
</dbReference>
<dbReference type="GO" id="GO:0003677">
    <property type="term" value="F:DNA binding"/>
    <property type="evidence" value="ECO:0007669"/>
    <property type="project" value="InterPro"/>
</dbReference>
<evidence type="ECO:0000256" key="1">
    <source>
        <dbReference type="SAM" id="MobiDB-lite"/>
    </source>
</evidence>
<dbReference type="AlphaFoldDB" id="A0AA39Y9D8"/>
<sequence length="247" mass="25804">MPTINGQKVACSCTHEGKRPMMAVRRAGRPLTTCPHNPGSRCDCRPEAIAAAANTTPLQTARSRGATRAETGDVASVGTASAAPEFTPEWTSTTISGGTDNHQTTSFSAPTSSYLSTDAHALPSTALDPRLFDVSDVTTTTSLAHSADTYSGWATSSTSTSSPWLYDTGTISRETQEFSAASQIGGGASHVTGSDGEWPPLDASVPLDQNTSFSTYVFADPDSVFDESGTQEDNPWSWVDGEGGGRV</sequence>
<comment type="caution">
    <text evidence="3">The sequence shown here is derived from an EMBL/GenBank/DDBJ whole genome shotgun (WGS) entry which is preliminary data.</text>
</comment>
<evidence type="ECO:0000313" key="4">
    <source>
        <dbReference type="Proteomes" id="UP001174936"/>
    </source>
</evidence>
<keyword evidence="4" id="KW-1185">Reference proteome</keyword>
<evidence type="ECO:0000259" key="2">
    <source>
        <dbReference type="SMART" id="SM01090"/>
    </source>
</evidence>
<name>A0AA39Y9D8_9PEZI</name>
<dbReference type="Proteomes" id="UP001174936">
    <property type="component" value="Unassembled WGS sequence"/>
</dbReference>
<feature type="region of interest" description="Disordered" evidence="1">
    <location>
        <begin position="57"/>
        <end position="80"/>
    </location>
</feature>
<gene>
    <name evidence="3" type="ORF">B0T16DRAFT_115522</name>
</gene>